<sequence>MSKAPRFFVRFAAGALALSLVAACGGGGKTASTNSDGSVSTDPASNAGPVYPLLGTPVTDAAAASRPALVAKIDNHPAAHPQTGLNKADMVFEENVEALTRFAAVFQSQGSDPVGPLRSGRTQDIDMLGSLNKPMFAWSGGNYRVTKAINASDFVNVGYSASRGKGGYYREKTMKAPHNLFAKTTDLWTLAKEGAGPPQQQFTYRSDSDAKPATSVAVDGAKISMYNVKVYWKWDPASGNFVRSTENTKRVLEPHMTDDGQVNTKNVVVLYVTYVRSKADRKSPNALTTGKGTGYVLTDGGAIPITWLRGSRTVPFTILDANGAVVRMTPGRTWVEVAWKNSLAPVNPGIDPAKVNWPAV</sequence>
<dbReference type="InterPro" id="IPR023158">
    <property type="entry name" value="YerB-like_sf"/>
</dbReference>
<dbReference type="EMBL" id="CAEZUL010000071">
    <property type="protein sequence ID" value="CAB4600856.1"/>
    <property type="molecule type" value="Genomic_DNA"/>
</dbReference>
<gene>
    <name evidence="3" type="ORF">UFOPK1808_00753</name>
</gene>
<dbReference type="PROSITE" id="PS51257">
    <property type="entry name" value="PROKAR_LIPOPROTEIN"/>
    <property type="match status" value="1"/>
</dbReference>
<reference evidence="3" key="1">
    <citation type="submission" date="2020-05" db="EMBL/GenBank/DDBJ databases">
        <authorList>
            <person name="Chiriac C."/>
            <person name="Salcher M."/>
            <person name="Ghai R."/>
            <person name="Kavagutti S V."/>
        </authorList>
    </citation>
    <scope>NUCLEOTIDE SEQUENCE</scope>
</reference>
<evidence type="ECO:0000259" key="2">
    <source>
        <dbReference type="Pfam" id="PF17479"/>
    </source>
</evidence>
<name>A0A6J6GHX8_9ZZZZ</name>
<dbReference type="Pfam" id="PF11258">
    <property type="entry name" value="DUF3048"/>
    <property type="match status" value="1"/>
</dbReference>
<evidence type="ECO:0000313" key="3">
    <source>
        <dbReference type="EMBL" id="CAB4600856.1"/>
    </source>
</evidence>
<dbReference type="InterPro" id="IPR035328">
    <property type="entry name" value="DUF3048_C"/>
</dbReference>
<dbReference type="Pfam" id="PF17479">
    <property type="entry name" value="DUF3048_C"/>
    <property type="match status" value="1"/>
</dbReference>
<evidence type="ECO:0000259" key="1">
    <source>
        <dbReference type="Pfam" id="PF11258"/>
    </source>
</evidence>
<accession>A0A6J6GHX8</accession>
<dbReference type="SUPFAM" id="SSF159774">
    <property type="entry name" value="YerB-like"/>
    <property type="match status" value="1"/>
</dbReference>
<proteinExistence type="predicted"/>
<dbReference type="AlphaFoldDB" id="A0A6J6GHX8"/>
<dbReference type="Gene3D" id="3.50.90.10">
    <property type="entry name" value="YerB-like"/>
    <property type="match status" value="1"/>
</dbReference>
<organism evidence="3">
    <name type="scientific">freshwater metagenome</name>
    <dbReference type="NCBI Taxonomy" id="449393"/>
    <lineage>
        <taxon>unclassified sequences</taxon>
        <taxon>metagenomes</taxon>
        <taxon>ecological metagenomes</taxon>
    </lineage>
</organism>
<feature type="domain" description="DUF3048" evidence="2">
    <location>
        <begin position="226"/>
        <end position="335"/>
    </location>
</feature>
<dbReference type="InterPro" id="IPR021416">
    <property type="entry name" value="DUF3048_N"/>
</dbReference>
<feature type="domain" description="DUF3048" evidence="1">
    <location>
        <begin position="55"/>
        <end position="192"/>
    </location>
</feature>
<protein>
    <submittedName>
        <fullName evidence="3">Unannotated protein</fullName>
    </submittedName>
</protein>